<gene>
    <name evidence="3" type="ORF">SO694_00030050</name>
</gene>
<evidence type="ECO:0000256" key="1">
    <source>
        <dbReference type="SAM" id="MobiDB-lite"/>
    </source>
</evidence>
<evidence type="ECO:0000256" key="2">
    <source>
        <dbReference type="SAM" id="SignalP"/>
    </source>
</evidence>
<dbReference type="Proteomes" id="UP001363151">
    <property type="component" value="Unassembled WGS sequence"/>
</dbReference>
<accession>A0ABR1FJV3</accession>
<name>A0ABR1FJV3_AURAN</name>
<feature type="chain" id="PRO_5046893057" description="DDE-1 domain-containing protein" evidence="2">
    <location>
        <begin position="18"/>
        <end position="674"/>
    </location>
</feature>
<organism evidence="3 4">
    <name type="scientific">Aureococcus anophagefferens</name>
    <name type="common">Harmful bloom alga</name>
    <dbReference type="NCBI Taxonomy" id="44056"/>
    <lineage>
        <taxon>Eukaryota</taxon>
        <taxon>Sar</taxon>
        <taxon>Stramenopiles</taxon>
        <taxon>Ochrophyta</taxon>
        <taxon>Pelagophyceae</taxon>
        <taxon>Pelagomonadales</taxon>
        <taxon>Pelagomonadaceae</taxon>
        <taxon>Aureococcus</taxon>
    </lineage>
</organism>
<feature type="compositionally biased region" description="Basic residues" evidence="1">
    <location>
        <begin position="102"/>
        <end position="126"/>
    </location>
</feature>
<dbReference type="EMBL" id="JBBJCI010000370">
    <property type="protein sequence ID" value="KAK7232205.1"/>
    <property type="molecule type" value="Genomic_DNA"/>
</dbReference>
<feature type="region of interest" description="Disordered" evidence="1">
    <location>
        <begin position="557"/>
        <end position="579"/>
    </location>
</feature>
<keyword evidence="4" id="KW-1185">Reference proteome</keyword>
<sequence length="674" mass="71843">MQLRGVLACLALACADAGPFGRKKNAKVEVAASGALAAGADGPLAALDAELAATEALIAASQRKVELLGALRRATAAGAALPAAGGDACALPPRGAAQRCRAPARRARAPARRRRARRALRGRRRGAMATTSRGGRGRGAPTTAAARRRRRDAGSDLVMDKVSLAPDGALGALQVLSFRTRGRPPQLGTGQRRGRRGPSVPVFNYVNLLLLAHDNGTIAFHDAAGEVVAAVDTGHAGAGKFVAAADDLGSVRIYARNGTKQGEVAVVATDAPITALKRSGSPSPLPTAPLVRFVSSSRWRLSPAVCRGPPATRALYIVLDVHESHFSADALDLLADEHVYVFFLKCANSENDELNDKRPNLTVTTSCYAHAVADWLNRNPGVPYNPAFFNQDIVQAWDSFAAQSGPSICCAAARVGLYLLDRNAVNFQCKGDRPAQVHAGEQADDGADDFAVAVQPEVSEGFKYSLLQARVKLPGSKNPEIASLFIRSAAVNFFQTSTVTSTHEIVMALGDQKRARNKLSDDAIDHDGEPTTLRNPSTKSGLFACADVRAECRRVEEARASKQQEKDEAARRTEARRVDNRRRAEAKGLWFLKQYDARAVGADLASPDDHFRGQAALLTDVISFLDLDTSGSKADKIFRLRNYLLKRPEFLAISLTIPSSPSRLPPAGLPVLGV</sequence>
<feature type="compositionally biased region" description="Low complexity" evidence="1">
    <location>
        <begin position="127"/>
        <end position="145"/>
    </location>
</feature>
<reference evidence="3 4" key="1">
    <citation type="submission" date="2024-03" db="EMBL/GenBank/DDBJ databases">
        <title>Aureococcus anophagefferens CCMP1851 and Kratosvirus quantuckense: Draft genome of a second virus-susceptible host strain in the model system.</title>
        <authorList>
            <person name="Chase E."/>
            <person name="Truchon A.R."/>
            <person name="Schepens W."/>
            <person name="Wilhelm S.W."/>
        </authorList>
    </citation>
    <scope>NUCLEOTIDE SEQUENCE [LARGE SCALE GENOMIC DNA]</scope>
    <source>
        <strain evidence="3 4">CCMP1851</strain>
    </source>
</reference>
<evidence type="ECO:0000313" key="3">
    <source>
        <dbReference type="EMBL" id="KAK7232205.1"/>
    </source>
</evidence>
<evidence type="ECO:0008006" key="5">
    <source>
        <dbReference type="Google" id="ProtNLM"/>
    </source>
</evidence>
<feature type="signal peptide" evidence="2">
    <location>
        <begin position="1"/>
        <end position="17"/>
    </location>
</feature>
<keyword evidence="2" id="KW-0732">Signal</keyword>
<evidence type="ECO:0000313" key="4">
    <source>
        <dbReference type="Proteomes" id="UP001363151"/>
    </source>
</evidence>
<protein>
    <recommendedName>
        <fullName evidence="5">DDE-1 domain-containing protein</fullName>
    </recommendedName>
</protein>
<feature type="region of interest" description="Disordered" evidence="1">
    <location>
        <begin position="100"/>
        <end position="152"/>
    </location>
</feature>
<proteinExistence type="predicted"/>
<comment type="caution">
    <text evidence="3">The sequence shown here is derived from an EMBL/GenBank/DDBJ whole genome shotgun (WGS) entry which is preliminary data.</text>
</comment>